<comment type="caution">
    <text evidence="3">The sequence shown here is derived from an EMBL/GenBank/DDBJ whole genome shotgun (WGS) entry which is preliminary data.</text>
</comment>
<keyword evidence="4" id="KW-1185">Reference proteome</keyword>
<gene>
    <name evidence="3" type="ORF">B0H16DRAFT_1732199</name>
</gene>
<keyword evidence="1" id="KW-0472">Membrane</keyword>
<proteinExistence type="predicted"/>
<organism evidence="3 4">
    <name type="scientific">Mycena metata</name>
    <dbReference type="NCBI Taxonomy" id="1033252"/>
    <lineage>
        <taxon>Eukaryota</taxon>
        <taxon>Fungi</taxon>
        <taxon>Dikarya</taxon>
        <taxon>Basidiomycota</taxon>
        <taxon>Agaricomycotina</taxon>
        <taxon>Agaricomycetes</taxon>
        <taxon>Agaricomycetidae</taxon>
        <taxon>Agaricales</taxon>
        <taxon>Marasmiineae</taxon>
        <taxon>Mycenaceae</taxon>
        <taxon>Mycena</taxon>
    </lineage>
</organism>
<evidence type="ECO:0000313" key="3">
    <source>
        <dbReference type="EMBL" id="KAJ7733649.1"/>
    </source>
</evidence>
<feature type="transmembrane region" description="Helical" evidence="1">
    <location>
        <begin position="39"/>
        <end position="57"/>
    </location>
</feature>
<keyword evidence="2" id="KW-0732">Signal</keyword>
<reference evidence="3" key="1">
    <citation type="submission" date="2023-03" db="EMBL/GenBank/DDBJ databases">
        <title>Massive genome expansion in bonnet fungi (Mycena s.s.) driven by repeated elements and novel gene families across ecological guilds.</title>
        <authorList>
            <consortium name="Lawrence Berkeley National Laboratory"/>
            <person name="Harder C.B."/>
            <person name="Miyauchi S."/>
            <person name="Viragh M."/>
            <person name="Kuo A."/>
            <person name="Thoen E."/>
            <person name="Andreopoulos B."/>
            <person name="Lu D."/>
            <person name="Skrede I."/>
            <person name="Drula E."/>
            <person name="Henrissat B."/>
            <person name="Morin E."/>
            <person name="Kohler A."/>
            <person name="Barry K."/>
            <person name="LaButti K."/>
            <person name="Morin E."/>
            <person name="Salamov A."/>
            <person name="Lipzen A."/>
            <person name="Mereny Z."/>
            <person name="Hegedus B."/>
            <person name="Baldrian P."/>
            <person name="Stursova M."/>
            <person name="Weitz H."/>
            <person name="Taylor A."/>
            <person name="Grigoriev I.V."/>
            <person name="Nagy L.G."/>
            <person name="Martin F."/>
            <person name="Kauserud H."/>
        </authorList>
    </citation>
    <scope>NUCLEOTIDE SEQUENCE</scope>
    <source>
        <strain evidence="3">CBHHK182m</strain>
    </source>
</reference>
<dbReference type="Proteomes" id="UP001215598">
    <property type="component" value="Unassembled WGS sequence"/>
</dbReference>
<accession>A0AAD7I4F5</accession>
<feature type="signal peptide" evidence="2">
    <location>
        <begin position="1"/>
        <end position="19"/>
    </location>
</feature>
<name>A0AAD7I4F5_9AGAR</name>
<feature type="chain" id="PRO_5042073761" description="TMhelix containing protein" evidence="2">
    <location>
        <begin position="20"/>
        <end position="58"/>
    </location>
</feature>
<sequence>MQFFKLVAFVSAIVMGVAATALSGTGAMMKRDDVSDIDYFTALGSLLIFPTFWVVVCE</sequence>
<dbReference type="AlphaFoldDB" id="A0AAD7I4F5"/>
<evidence type="ECO:0000313" key="4">
    <source>
        <dbReference type="Proteomes" id="UP001215598"/>
    </source>
</evidence>
<protein>
    <recommendedName>
        <fullName evidence="5">TMhelix containing protein</fullName>
    </recommendedName>
</protein>
<keyword evidence="1" id="KW-1133">Transmembrane helix</keyword>
<evidence type="ECO:0000256" key="1">
    <source>
        <dbReference type="SAM" id="Phobius"/>
    </source>
</evidence>
<keyword evidence="1" id="KW-0812">Transmembrane</keyword>
<evidence type="ECO:0000256" key="2">
    <source>
        <dbReference type="SAM" id="SignalP"/>
    </source>
</evidence>
<evidence type="ECO:0008006" key="5">
    <source>
        <dbReference type="Google" id="ProtNLM"/>
    </source>
</evidence>
<dbReference type="EMBL" id="JARKIB010000137">
    <property type="protein sequence ID" value="KAJ7733649.1"/>
    <property type="molecule type" value="Genomic_DNA"/>
</dbReference>